<name>D4JDB2_9FIRM</name>
<organism evidence="1 2">
    <name type="scientific">Faecalitalea cylindroides T2-87</name>
    <dbReference type="NCBI Taxonomy" id="717960"/>
    <lineage>
        <taxon>Bacteria</taxon>
        <taxon>Bacillati</taxon>
        <taxon>Bacillota</taxon>
        <taxon>Erysipelotrichia</taxon>
        <taxon>Erysipelotrichales</taxon>
        <taxon>Erysipelotrichaceae</taxon>
        <taxon>Faecalitalea</taxon>
    </lineage>
</organism>
<gene>
    <name evidence="1" type="ORF">EC1_05310</name>
</gene>
<dbReference type="PATRIC" id="fig|717960.3.peg.13"/>
<dbReference type="EMBL" id="FP929041">
    <property type="protein sequence ID" value="CBK88184.1"/>
    <property type="molecule type" value="Genomic_DNA"/>
</dbReference>
<evidence type="ECO:0000313" key="1">
    <source>
        <dbReference type="EMBL" id="CBK88184.1"/>
    </source>
</evidence>
<dbReference type="Proteomes" id="UP000008801">
    <property type="component" value="Chromosome"/>
</dbReference>
<evidence type="ECO:0000313" key="2">
    <source>
        <dbReference type="Proteomes" id="UP000008801"/>
    </source>
</evidence>
<accession>D4JDB2</accession>
<dbReference type="InterPro" id="IPR012337">
    <property type="entry name" value="RNaseH-like_sf"/>
</dbReference>
<dbReference type="SUPFAM" id="SSF53098">
    <property type="entry name" value="Ribonuclease H-like"/>
    <property type="match status" value="1"/>
</dbReference>
<dbReference type="KEGG" id="euc:EC1_05310"/>
<dbReference type="AlphaFoldDB" id="D4JDB2"/>
<reference evidence="1 2" key="1">
    <citation type="submission" date="2010-03" db="EMBL/GenBank/DDBJ databases">
        <title>The genome sequence of Eubacterium cylindroides T2-87.</title>
        <authorList>
            <consortium name="metaHIT consortium -- http://www.metahit.eu/"/>
            <person name="Pajon A."/>
            <person name="Turner K."/>
            <person name="Parkhill J."/>
            <person name="Duncan S."/>
            <person name="Flint H."/>
        </authorList>
    </citation>
    <scope>NUCLEOTIDE SEQUENCE [LARGE SCALE GENOMIC DNA]</scope>
    <source>
        <strain evidence="1 2">T2-87</strain>
    </source>
</reference>
<sequence length="244" mass="28822">MPVYNDSGEIHYSYKSCIEEYEYSYTDDSGKTIKKKVKEKRVITFNPKLQKKQLREINKLVEKVKKSKASQAKRDEYGDSAKYIEFKSADGKKAIASLNEKAIQKDMESAGYNLLITSEIKMDDREVYNAYHNLWRIEESFRIMKSELDARPVYVQKEDTIKGHFFICYVTVLLIRLFQFKVLKNQYSTSDICTFMKEFRLVKINNNRYINMTRASYFITNLAIATGQPVTNYYLTERQIKMMH</sequence>
<protein>
    <submittedName>
        <fullName evidence="1">Transposase</fullName>
    </submittedName>
</protein>
<proteinExistence type="predicted"/>
<reference evidence="1 2" key="2">
    <citation type="submission" date="2010-03" db="EMBL/GenBank/DDBJ databases">
        <authorList>
            <person name="Pajon A."/>
        </authorList>
    </citation>
    <scope>NUCLEOTIDE SEQUENCE [LARGE SCALE GENOMIC DNA]</scope>
    <source>
        <strain evidence="1 2">T2-87</strain>
    </source>
</reference>
<dbReference type="HOGENOM" id="CLU_022426_3_0_9"/>